<name>A0A0E2Q1Z4_STRTR</name>
<feature type="transmembrane region" description="Helical" evidence="1">
    <location>
        <begin position="70"/>
        <end position="88"/>
    </location>
</feature>
<protein>
    <submittedName>
        <fullName evidence="2">Bacteriocin secretion protein</fullName>
    </submittedName>
</protein>
<feature type="transmembrane region" description="Helical" evidence="1">
    <location>
        <begin position="100"/>
        <end position="120"/>
    </location>
</feature>
<dbReference type="PATRIC" id="fig|1433289.7.peg.1957"/>
<reference evidence="3" key="1">
    <citation type="submission" date="2013-12" db="EMBL/GenBank/DDBJ databases">
        <title>Genome sequences of Streptococcus thermophilus strains MTH17CL396 and M17PTZA496 isolated from Fontina cheese in Valle d'Aosta region (Italy).</title>
        <authorList>
            <person name="Treu L."/>
            <person name="Giacomini A."/>
            <person name="Corich V."/>
            <person name="Vendramin V."/>
            <person name="Bovo B."/>
        </authorList>
    </citation>
    <scope>NUCLEOTIDE SEQUENCE [LARGE SCALE GENOMIC DNA]</scope>
    <source>
        <strain evidence="3">M17PTZA496</strain>
    </source>
</reference>
<dbReference type="EMBL" id="AZJT01000066">
    <property type="protein sequence ID" value="ETW88323.1"/>
    <property type="molecule type" value="Genomic_DNA"/>
</dbReference>
<evidence type="ECO:0000313" key="2">
    <source>
        <dbReference type="EMBL" id="ETW88323.1"/>
    </source>
</evidence>
<dbReference type="Proteomes" id="UP000024559">
    <property type="component" value="Chromosome"/>
</dbReference>
<keyword evidence="1" id="KW-0472">Membrane</keyword>
<dbReference type="HOGENOM" id="CLU_1958374_0_0_9"/>
<proteinExistence type="predicted"/>
<dbReference type="RefSeq" id="WP_084829082.1">
    <property type="nucleotide sequence ID" value="NZ_CM002372.1"/>
</dbReference>
<dbReference type="AlphaFoldDB" id="A0A0E2Q1Z4"/>
<keyword evidence="1" id="KW-1133">Transmembrane helix</keyword>
<evidence type="ECO:0000256" key="1">
    <source>
        <dbReference type="SAM" id="Phobius"/>
    </source>
</evidence>
<organism evidence="2 3">
    <name type="scientific">Streptococcus thermophilus M17PTZA496</name>
    <dbReference type="NCBI Taxonomy" id="1433289"/>
    <lineage>
        <taxon>Bacteria</taxon>
        <taxon>Bacillati</taxon>
        <taxon>Bacillota</taxon>
        <taxon>Bacilli</taxon>
        <taxon>Lactobacillales</taxon>
        <taxon>Streptococcaceae</taxon>
        <taxon>Streptococcus</taxon>
    </lineage>
</organism>
<gene>
    <name evidence="2" type="ORF">X841_09445</name>
</gene>
<keyword evidence="1" id="KW-0812">Transmembrane</keyword>
<accession>A0A0E2Q1Z4</accession>
<feature type="transmembrane region" description="Helical" evidence="1">
    <location>
        <begin position="32"/>
        <end position="50"/>
    </location>
</feature>
<evidence type="ECO:0000313" key="3">
    <source>
        <dbReference type="Proteomes" id="UP000024559"/>
    </source>
</evidence>
<comment type="caution">
    <text evidence="2">The sequence shown here is derived from an EMBL/GenBank/DDBJ whole genome shotgun (WGS) entry which is preliminary data.</text>
</comment>
<sequence>MSKNLRALTAIILSQLLIECMGFFLGIPLSKILVLTVLSSIAEVLMHLVLGKKSKVTLSDKEIWHQYFLFVKKTLWLSILFVGIFLFYTLTKSDSFMLYFYWHIFVLFHCLGYIICLNNIKMNRKN</sequence>